<dbReference type="EMBL" id="JAVDYC010000001">
    <property type="protein sequence ID" value="MDR7326782.1"/>
    <property type="molecule type" value="Genomic_DNA"/>
</dbReference>
<comment type="caution">
    <text evidence="1">The sequence shown here is derived from an EMBL/GenBank/DDBJ whole genome shotgun (WGS) entry which is preliminary data.</text>
</comment>
<dbReference type="AlphaFoldDB" id="A0AAE3ZVR5"/>
<reference evidence="1 2" key="1">
    <citation type="submission" date="2023-07" db="EMBL/GenBank/DDBJ databases">
        <title>Sequencing the genomes of 1000 actinobacteria strains.</title>
        <authorList>
            <person name="Klenk H.-P."/>
        </authorList>
    </citation>
    <scope>NUCLEOTIDE SEQUENCE [LARGE SCALE GENOMIC DNA]</scope>
    <source>
        <strain evidence="1 2">DSM 44711</strain>
    </source>
</reference>
<protein>
    <submittedName>
        <fullName evidence="1">Uncharacterized protein</fullName>
    </submittedName>
</protein>
<dbReference type="RefSeq" id="WP_310423075.1">
    <property type="nucleotide sequence ID" value="NZ_JAVDYC010000001.1"/>
</dbReference>
<sequence length="210" mass="22189">MGVAISVGVLSGVTDAAERAALSGGLEALRVALAAEGITWSEPETPPVPRDSHALGSLSYSMLAYLRRVLALIEAGREVTPARGPAELDRDRQVVDDETMMFSSHLLCHSDSAGYYVPVDFPDPLFLNDHPGVAGGGMVGSSQGLRAELRRCAPALGITLAADGSLPADEAHRIGHVDDDADYAIEITVWFTLWDACRASVEGGHAIVFH</sequence>
<evidence type="ECO:0000313" key="2">
    <source>
        <dbReference type="Proteomes" id="UP001183629"/>
    </source>
</evidence>
<name>A0AAE3ZVR5_9ACTN</name>
<keyword evidence="2" id="KW-1185">Reference proteome</keyword>
<gene>
    <name evidence="1" type="ORF">J2S44_007032</name>
</gene>
<evidence type="ECO:0000313" key="1">
    <source>
        <dbReference type="EMBL" id="MDR7326782.1"/>
    </source>
</evidence>
<dbReference type="Proteomes" id="UP001183629">
    <property type="component" value="Unassembled WGS sequence"/>
</dbReference>
<accession>A0AAE3ZVR5</accession>
<organism evidence="1 2">
    <name type="scientific">Catenuloplanes niger</name>
    <dbReference type="NCBI Taxonomy" id="587534"/>
    <lineage>
        <taxon>Bacteria</taxon>
        <taxon>Bacillati</taxon>
        <taxon>Actinomycetota</taxon>
        <taxon>Actinomycetes</taxon>
        <taxon>Micromonosporales</taxon>
        <taxon>Micromonosporaceae</taxon>
        <taxon>Catenuloplanes</taxon>
    </lineage>
</organism>
<proteinExistence type="predicted"/>